<feature type="transmembrane region" description="Helical" evidence="9">
    <location>
        <begin position="137"/>
        <end position="165"/>
    </location>
</feature>
<keyword evidence="7 9" id="KW-1133">Transmembrane helix</keyword>
<evidence type="ECO:0000256" key="4">
    <source>
        <dbReference type="ARBA" id="ARBA00022692"/>
    </source>
</evidence>
<organism evidence="12 13">
    <name type="scientific">Streptomyces rimosus subsp. rimosus</name>
    <dbReference type="NCBI Taxonomy" id="132474"/>
    <lineage>
        <taxon>Bacteria</taxon>
        <taxon>Bacillati</taxon>
        <taxon>Actinomycetota</taxon>
        <taxon>Actinomycetes</taxon>
        <taxon>Kitasatosporales</taxon>
        <taxon>Streptomycetaceae</taxon>
        <taxon>Streptomyces</taxon>
    </lineage>
</organism>
<feature type="transmembrane region" description="Helical" evidence="9">
    <location>
        <begin position="66"/>
        <end position="90"/>
    </location>
</feature>
<evidence type="ECO:0000256" key="7">
    <source>
        <dbReference type="ARBA" id="ARBA00022989"/>
    </source>
</evidence>
<dbReference type="GeneID" id="66859354"/>
<reference evidence="12 13" key="1">
    <citation type="submission" date="2022-03" db="EMBL/GenBank/DDBJ databases">
        <title>Complete genome of Streptomyces rimosus ssp. rimosus R7 (=ATCC 10970).</title>
        <authorList>
            <person name="Beganovic S."/>
            <person name="Ruckert C."/>
            <person name="Busche T."/>
            <person name="Kalinowski J."/>
            <person name="Wittmann C."/>
        </authorList>
    </citation>
    <scope>NUCLEOTIDE SEQUENCE [LARGE SCALE GENOMIC DNA]</scope>
    <source>
        <strain evidence="12 13">R7</strain>
    </source>
</reference>
<sequence>MAARGGDGEAEAGSRRRVPLLLAVAGAAYLLDLGSKVAVVAELENGAPVKVLGDWLELLVERNPGAAFGIGEAATLLFTVIAAAVVVVIVRMARKLYSVPWAIALGLLLGGGLGNLTDRLFRTPGDFRGEVVDFLHIRGFSIMNLADCAIVCGGILIVLFSFLGWEVDNREKTAKEERAGALDGAVRGDAAR</sequence>
<keyword evidence="3 9" id="KW-0645">Protease</keyword>
<evidence type="ECO:0000256" key="2">
    <source>
        <dbReference type="ARBA" id="ARBA00022475"/>
    </source>
</evidence>
<keyword evidence="8 9" id="KW-0472">Membrane</keyword>
<keyword evidence="6 9" id="KW-0378">Hydrolase</keyword>
<evidence type="ECO:0000313" key="13">
    <source>
        <dbReference type="Proteomes" id="UP000829494"/>
    </source>
</evidence>
<accession>A0ABY3YU78</accession>
<keyword evidence="2 9" id="KW-1003">Cell membrane</keyword>
<name>A0ABY3YU78_STRRM</name>
<comment type="subcellular location">
    <subcellularLocation>
        <location evidence="9">Cell membrane</location>
        <topology evidence="9">Multi-pass membrane protein</topology>
    </subcellularLocation>
</comment>
<dbReference type="EC" id="3.4.23.36" evidence="9"/>
<dbReference type="PANTHER" id="PTHR33695">
    <property type="entry name" value="LIPOPROTEIN SIGNAL PEPTIDASE"/>
    <property type="match status" value="1"/>
</dbReference>
<evidence type="ECO:0000256" key="5">
    <source>
        <dbReference type="ARBA" id="ARBA00022750"/>
    </source>
</evidence>
<dbReference type="GO" id="GO:0004190">
    <property type="term" value="F:aspartic-type endopeptidase activity"/>
    <property type="evidence" value="ECO:0007669"/>
    <property type="project" value="UniProtKB-EC"/>
</dbReference>
<dbReference type="NCBIfam" id="TIGR00077">
    <property type="entry name" value="lspA"/>
    <property type="match status" value="1"/>
</dbReference>
<dbReference type="PROSITE" id="PS00855">
    <property type="entry name" value="SPASE_II"/>
    <property type="match status" value="1"/>
</dbReference>
<evidence type="ECO:0000256" key="3">
    <source>
        <dbReference type="ARBA" id="ARBA00022670"/>
    </source>
</evidence>
<comment type="function">
    <text evidence="9 10">This protein specifically catalyzes the removal of signal peptides from prolipoproteins.</text>
</comment>
<comment type="similarity">
    <text evidence="1 9 11">Belongs to the peptidase A8 family.</text>
</comment>
<dbReference type="InterPro" id="IPR001872">
    <property type="entry name" value="Peptidase_A8"/>
</dbReference>
<dbReference type="PRINTS" id="PR00781">
    <property type="entry name" value="LIPOSIGPTASE"/>
</dbReference>
<evidence type="ECO:0000256" key="10">
    <source>
        <dbReference type="RuleBase" id="RU000594"/>
    </source>
</evidence>
<dbReference type="EMBL" id="CP094298">
    <property type="protein sequence ID" value="UNZ01571.1"/>
    <property type="molecule type" value="Genomic_DNA"/>
</dbReference>
<comment type="catalytic activity">
    <reaction evidence="9 10">
        <text>Release of signal peptides from bacterial membrane prolipoproteins. Hydrolyzes -Xaa-Yaa-Zaa-|-(S,diacylglyceryl)Cys-, in which Xaa is hydrophobic (preferably Leu), and Yaa (Ala or Ser) and Zaa (Gly or Ala) have small, neutral side chains.</text>
        <dbReference type="EC" id="3.4.23.36"/>
    </reaction>
</comment>
<dbReference type="PANTHER" id="PTHR33695:SF1">
    <property type="entry name" value="LIPOPROTEIN SIGNAL PEPTIDASE"/>
    <property type="match status" value="1"/>
</dbReference>
<dbReference type="HAMAP" id="MF_00161">
    <property type="entry name" value="LspA"/>
    <property type="match status" value="1"/>
</dbReference>
<feature type="transmembrane region" description="Helical" evidence="9">
    <location>
        <begin position="97"/>
        <end position="117"/>
    </location>
</feature>
<dbReference type="Pfam" id="PF01252">
    <property type="entry name" value="Peptidase_A8"/>
    <property type="match status" value="1"/>
</dbReference>
<keyword evidence="5 9" id="KW-0064">Aspartyl protease</keyword>
<evidence type="ECO:0000256" key="11">
    <source>
        <dbReference type="RuleBase" id="RU004181"/>
    </source>
</evidence>
<evidence type="ECO:0000256" key="6">
    <source>
        <dbReference type="ARBA" id="ARBA00022801"/>
    </source>
</evidence>
<keyword evidence="13" id="KW-1185">Reference proteome</keyword>
<feature type="active site" evidence="9">
    <location>
        <position position="133"/>
    </location>
</feature>
<dbReference type="Proteomes" id="UP000829494">
    <property type="component" value="Chromosome"/>
</dbReference>
<feature type="transmembrane region" description="Helical" evidence="9">
    <location>
        <begin position="20"/>
        <end position="41"/>
    </location>
</feature>
<evidence type="ECO:0000256" key="8">
    <source>
        <dbReference type="ARBA" id="ARBA00023136"/>
    </source>
</evidence>
<feature type="active site" evidence="9">
    <location>
        <position position="147"/>
    </location>
</feature>
<keyword evidence="12" id="KW-0449">Lipoprotein</keyword>
<proteinExistence type="inferred from homology"/>
<evidence type="ECO:0000313" key="12">
    <source>
        <dbReference type="EMBL" id="UNZ01571.1"/>
    </source>
</evidence>
<dbReference type="RefSeq" id="WP_003986436.1">
    <property type="nucleotide sequence ID" value="NZ_CP043497.1"/>
</dbReference>
<evidence type="ECO:0000256" key="9">
    <source>
        <dbReference type="HAMAP-Rule" id="MF_00161"/>
    </source>
</evidence>
<protein>
    <recommendedName>
        <fullName evidence="9">Lipoprotein signal peptidase</fullName>
        <ecNumber evidence="9">3.4.23.36</ecNumber>
    </recommendedName>
    <alternativeName>
        <fullName evidence="9">Prolipoprotein signal peptidase</fullName>
    </alternativeName>
    <alternativeName>
        <fullName evidence="9">Signal peptidase II</fullName>
        <shortName evidence="9">SPase II</shortName>
    </alternativeName>
</protein>
<comment type="pathway">
    <text evidence="9">Protein modification; lipoprotein biosynthesis (signal peptide cleavage).</text>
</comment>
<gene>
    <name evidence="12" type="primary">lspA1</name>
    <name evidence="9" type="synonym">lspA</name>
    <name evidence="12" type="ORF">SRIMR7_05395</name>
</gene>
<keyword evidence="4 9" id="KW-0812">Transmembrane</keyword>
<evidence type="ECO:0000256" key="1">
    <source>
        <dbReference type="ARBA" id="ARBA00006139"/>
    </source>
</evidence>